<gene>
    <name evidence="4" type="primary">GTPBP2</name>
    <name evidence="3" type="ORF">CGGC5_5499</name>
    <name evidence="4" type="ORF">CGGC5_v000848</name>
</gene>
<reference evidence="4 5" key="2">
    <citation type="submission" date="2012-08" db="EMBL/GenBank/DDBJ databases">
        <authorList>
            <person name="Gan P.H.P."/>
            <person name="Ikeda K."/>
            <person name="Irieda H."/>
            <person name="Narusaka M."/>
            <person name="O'Connell R.J."/>
            <person name="Narusaka Y."/>
            <person name="Takano Y."/>
            <person name="Kubo Y."/>
            <person name="Shirasu K."/>
        </authorList>
    </citation>
    <scope>NUCLEOTIDE SEQUENCE [LARGE SCALE GENOMIC DNA]</scope>
    <source>
        <strain evidence="4 5">Nara gc5</strain>
    </source>
</reference>
<evidence type="ECO:0000259" key="2">
    <source>
        <dbReference type="Pfam" id="PF00009"/>
    </source>
</evidence>
<dbReference type="HOGENOM" id="CLU_006343_0_0_1"/>
<dbReference type="GO" id="GO:0005525">
    <property type="term" value="F:GTP binding"/>
    <property type="evidence" value="ECO:0007669"/>
    <property type="project" value="InterPro"/>
</dbReference>
<dbReference type="InterPro" id="IPR050055">
    <property type="entry name" value="EF-Tu_GTPase"/>
</dbReference>
<feature type="domain" description="Tr-type G" evidence="2">
    <location>
        <begin position="301"/>
        <end position="560"/>
    </location>
</feature>
<dbReference type="SUPFAM" id="SSF52540">
    <property type="entry name" value="P-loop containing nucleoside triphosphate hydrolases"/>
    <property type="match status" value="1"/>
</dbReference>
<dbReference type="Proteomes" id="UP000011096">
    <property type="component" value="Unassembled WGS sequence"/>
</dbReference>
<name>L2G7K6_COLFN</name>
<dbReference type="GO" id="GO:0003746">
    <property type="term" value="F:translation elongation factor activity"/>
    <property type="evidence" value="ECO:0007669"/>
    <property type="project" value="TreeGrafter"/>
</dbReference>
<sequence>MASGSIFTFETDPQRVSSPWLAPEELGRTPKSQPPSENGEPQPGHLSDYGVTKLEAEPQEGPTEYKLHLLLRPRRTYTSMSTIGKPPSQHPKTSASATRPAKVMPAALSASSQSRQVRLQQLTTQLLWRLQQSCAYHALNPKDLIVPKLPDDTADLSQALTPQKPLPGLEESRGALYEIGVADDGTLVGLTKDEMDESITTLRVMAATLGCRVEILRHVIVGECEWLETSELVDNVASQPAQIGRQARLWVVEALVTPDFSAKHSLAEIPESGHREVKQSPRANEPVVLPSRGRSTTDQLRITLTGPTTSGKSTLLGTLSTGTLDNGRGKSRISLFKHRHEVASGLTSSVAQELIGYQDHAIFNFSQDHVESWIDIHDSAENGRLVFVSDSAGHPRYRRTILRGLFGWAPQWTVLCLAADDNEASSTKDGASSTANEVLGIAGAGVDLAKAHLELCLKLKTPLVIVITKLDLATKASLQRTLGQVLTHVKEAGRVPKILQPAAGGAQEWSRIPSAELNKAQVLTNEMEQSGDLLKHIPIVLTSAVSGAGIGLAHALLENLPLPPVPTAHDFVGMALNPEQPSCLFHVDDTFSLPASYASLAENPNQNDTGTVVSGYLRFGKLSVGDAIVVGPFPSGDDDFKGMTPEDRPSPGNYGLSISHPSSAELAKIAIRNTVAASTIKGEWHKAKIVSIRNLRLPVNTLEAGQVGTIGIVLDMPPESLTEGDFERLSNAPRIRKGMVLAIPSKHMVDTGMSLQAASGLTALFQEPNTAFLTYGSLVNLYVGSVRAAARVMGVSRVRHEQAMKSSDDGEDIFNMNDHDESMTNSELVGGVQVTLELLTSREWVEMGSQILLLEGGRNDKSGLEGFVGTVVEIVD</sequence>
<feature type="region of interest" description="Disordered" evidence="1">
    <location>
        <begin position="79"/>
        <end position="99"/>
    </location>
</feature>
<evidence type="ECO:0000256" key="1">
    <source>
        <dbReference type="SAM" id="MobiDB-lite"/>
    </source>
</evidence>
<dbReference type="InterPro" id="IPR027417">
    <property type="entry name" value="P-loop_NTPase"/>
</dbReference>
<dbReference type="InParanoid" id="L2G7K6"/>
<dbReference type="EMBL" id="KB020600">
    <property type="protein sequence ID" value="ELA34654.1"/>
    <property type="molecule type" value="Genomic_DNA"/>
</dbReference>
<reference evidence="3" key="1">
    <citation type="submission" date="2012-08" db="EMBL/GenBank/DDBJ databases">
        <title>Genome analysis of Colletotrichum orbiculare and Colletotrichum fructicola.</title>
        <authorList>
            <person name="Gan P.H.P."/>
            <person name="Ikeda K."/>
            <person name="Irieda H."/>
            <person name="Narusaka M."/>
            <person name="O'Connell R.J."/>
            <person name="Narusaka Y."/>
            <person name="Takano Y."/>
            <person name="Kubo Y."/>
            <person name="Shirasu K."/>
        </authorList>
    </citation>
    <scope>NUCLEOTIDE SEQUENCE</scope>
    <source>
        <strain evidence="3">Nara gc5</strain>
    </source>
</reference>
<dbReference type="Gene3D" id="3.40.50.300">
    <property type="entry name" value="P-loop containing nucleotide triphosphate hydrolases"/>
    <property type="match status" value="1"/>
</dbReference>
<proteinExistence type="predicted"/>
<accession>L2G7K6</accession>
<evidence type="ECO:0000313" key="4">
    <source>
        <dbReference type="EMBL" id="KAF4491064.1"/>
    </source>
</evidence>
<organism evidence="3">
    <name type="scientific">Colletotrichum fructicola (strain Nara gc5)</name>
    <name type="common">Anthracnose fungus</name>
    <name type="synonym">Colletotrichum gloeosporioides (strain Nara gc5)</name>
    <dbReference type="NCBI Taxonomy" id="1213859"/>
    <lineage>
        <taxon>Eukaryota</taxon>
        <taxon>Fungi</taxon>
        <taxon>Dikarya</taxon>
        <taxon>Ascomycota</taxon>
        <taxon>Pezizomycotina</taxon>
        <taxon>Sordariomycetes</taxon>
        <taxon>Hypocreomycetidae</taxon>
        <taxon>Glomerellales</taxon>
        <taxon>Glomerellaceae</taxon>
        <taxon>Colletotrichum</taxon>
        <taxon>Colletotrichum gloeosporioides species complex</taxon>
    </lineage>
</organism>
<dbReference type="GO" id="GO:0003924">
    <property type="term" value="F:GTPase activity"/>
    <property type="evidence" value="ECO:0007669"/>
    <property type="project" value="InterPro"/>
</dbReference>
<reference evidence="4 5" key="3">
    <citation type="submission" date="2020-04" db="EMBL/GenBank/DDBJ databases">
        <title>Genome sequencing and assembly of multiple isolates from the Colletotrichum gloeosporioides species complex.</title>
        <authorList>
            <person name="Gan P."/>
            <person name="Shirasu K."/>
        </authorList>
    </citation>
    <scope>NUCLEOTIDE SEQUENCE [LARGE SCALE GENOMIC DNA]</scope>
    <source>
        <strain evidence="4 5">Nara gc5</strain>
    </source>
</reference>
<dbReference type="AlphaFoldDB" id="L2G7K6"/>
<feature type="region of interest" description="Disordered" evidence="1">
    <location>
        <begin position="270"/>
        <end position="292"/>
    </location>
</feature>
<dbReference type="OrthoDB" id="5342685at2759"/>
<dbReference type="GeneID" id="43604309"/>
<dbReference type="InterPro" id="IPR000795">
    <property type="entry name" value="T_Tr_GTP-bd_dom"/>
</dbReference>
<dbReference type="RefSeq" id="XP_031882778.1">
    <property type="nucleotide sequence ID" value="XM_032020091.1"/>
</dbReference>
<dbReference type="PANTHER" id="PTHR43721">
    <property type="entry name" value="ELONGATION FACTOR TU-RELATED"/>
    <property type="match status" value="1"/>
</dbReference>
<keyword evidence="5" id="KW-1185">Reference proteome</keyword>
<evidence type="ECO:0000313" key="5">
    <source>
        <dbReference type="Proteomes" id="UP000011096"/>
    </source>
</evidence>
<feature type="region of interest" description="Disordered" evidence="1">
    <location>
        <begin position="1"/>
        <end position="62"/>
    </location>
</feature>
<feature type="compositionally biased region" description="Basic and acidic residues" evidence="1">
    <location>
        <begin position="270"/>
        <end position="279"/>
    </location>
</feature>
<dbReference type="EMBL" id="ANPB02000001">
    <property type="protein sequence ID" value="KAF4491064.1"/>
    <property type="molecule type" value="Genomic_DNA"/>
</dbReference>
<dbReference type="Pfam" id="PF00009">
    <property type="entry name" value="GTP_EFTU"/>
    <property type="match status" value="1"/>
</dbReference>
<dbReference type="PANTHER" id="PTHR43721:SF30">
    <property type="entry name" value="TR-TYPE G DOMAIN-CONTAINING PROTEIN"/>
    <property type="match status" value="1"/>
</dbReference>
<evidence type="ECO:0000313" key="3">
    <source>
        <dbReference type="EMBL" id="ELA34654.1"/>
    </source>
</evidence>
<protein>
    <submittedName>
        <fullName evidence="3 4">GTP-binding protein</fullName>
    </submittedName>
</protein>